<accession>A0A166FY98</accession>
<dbReference type="Gene3D" id="3.40.50.2300">
    <property type="match status" value="1"/>
</dbReference>
<dbReference type="AlphaFoldDB" id="A0A166FY98"/>
<comment type="caution">
    <text evidence="1">The sequence shown here is derived from an EMBL/GenBank/DDBJ whole genome shotgun (WGS) entry which is preliminary data.</text>
</comment>
<dbReference type="GO" id="GO:0000160">
    <property type="term" value="P:phosphorelay signal transduction system"/>
    <property type="evidence" value="ECO:0007669"/>
    <property type="project" value="InterPro"/>
</dbReference>
<evidence type="ECO:0000313" key="1">
    <source>
        <dbReference type="EMBL" id="KZN08327.1"/>
    </source>
</evidence>
<dbReference type="InterPro" id="IPR052048">
    <property type="entry name" value="ST_Response_Regulator"/>
</dbReference>
<dbReference type="PROSITE" id="PS50110">
    <property type="entry name" value="RESPONSE_REGULATORY"/>
    <property type="match status" value="1"/>
</dbReference>
<name>A0A166FY98_DAUCS</name>
<dbReference type="Gramene" id="KZN08327">
    <property type="protein sequence ID" value="KZN08327"/>
    <property type="gene ID" value="DCAR_000873"/>
</dbReference>
<organism evidence="1">
    <name type="scientific">Daucus carota subsp. sativus</name>
    <name type="common">Carrot</name>
    <dbReference type="NCBI Taxonomy" id="79200"/>
    <lineage>
        <taxon>Eukaryota</taxon>
        <taxon>Viridiplantae</taxon>
        <taxon>Streptophyta</taxon>
        <taxon>Embryophyta</taxon>
        <taxon>Tracheophyta</taxon>
        <taxon>Spermatophyta</taxon>
        <taxon>Magnoliopsida</taxon>
        <taxon>eudicotyledons</taxon>
        <taxon>Gunneridae</taxon>
        <taxon>Pentapetalae</taxon>
        <taxon>asterids</taxon>
        <taxon>campanulids</taxon>
        <taxon>Apiales</taxon>
        <taxon>Apiaceae</taxon>
        <taxon>Apioideae</taxon>
        <taxon>Scandiceae</taxon>
        <taxon>Daucinae</taxon>
        <taxon>Daucus</taxon>
        <taxon>Daucus sect. Daucus</taxon>
    </lineage>
</organism>
<dbReference type="PANTHER" id="PTHR43228:SF1">
    <property type="entry name" value="TWO-COMPONENT RESPONSE REGULATOR ARR22"/>
    <property type="match status" value="1"/>
</dbReference>
<dbReference type="SUPFAM" id="SSF52172">
    <property type="entry name" value="CheY-like"/>
    <property type="match status" value="1"/>
</dbReference>
<dbReference type="EMBL" id="LNRQ01000001">
    <property type="protein sequence ID" value="KZN08327.1"/>
    <property type="molecule type" value="Genomic_DNA"/>
</dbReference>
<gene>
    <name evidence="1" type="ORF">DCAR_000873</name>
</gene>
<dbReference type="OMA" id="RMTHQAL"/>
<dbReference type="Pfam" id="PF00072">
    <property type="entry name" value="Response_reg"/>
    <property type="match status" value="1"/>
</dbReference>
<proteinExistence type="predicted"/>
<protein>
    <submittedName>
        <fullName evidence="1">Uncharacterized protein</fullName>
    </submittedName>
</protein>
<dbReference type="InterPro" id="IPR011006">
    <property type="entry name" value="CheY-like_superfamily"/>
</dbReference>
<dbReference type="InterPro" id="IPR001789">
    <property type="entry name" value="Sig_transdc_resp-reg_receiver"/>
</dbReference>
<dbReference type="STRING" id="79200.A0A166FY98"/>
<dbReference type="CDD" id="cd17546">
    <property type="entry name" value="REC_hyHK_CKI1_RcsC-like"/>
    <property type="match status" value="1"/>
</dbReference>
<reference evidence="1" key="1">
    <citation type="journal article" date="2016" name="Nat. Genet.">
        <title>A high-quality carrot genome assembly provides new insights into carotenoid accumulation and asterid genome evolution.</title>
        <authorList>
            <person name="Iorizzo M."/>
            <person name="Ellison S."/>
            <person name="Senalik D."/>
            <person name="Zeng P."/>
            <person name="Satapoomin P."/>
            <person name="Huang J."/>
            <person name="Bowman M."/>
            <person name="Iovene M."/>
            <person name="Sanseverino W."/>
            <person name="Cavagnaro P."/>
            <person name="Yildiz M."/>
            <person name="Macko-Podgorni A."/>
            <person name="Moranska E."/>
            <person name="Grzebelus E."/>
            <person name="Grzebelus D."/>
            <person name="Ashrafi H."/>
            <person name="Zheng Z."/>
            <person name="Cheng S."/>
            <person name="Spooner D."/>
            <person name="Van Deynze A."/>
            <person name="Simon P."/>
        </authorList>
    </citation>
    <scope>NUCLEOTIDE SEQUENCE [LARGE SCALE GENOMIC DNA]</scope>
    <source>
        <tissue evidence="1">Leaf</tissue>
    </source>
</reference>
<dbReference type="PANTHER" id="PTHR43228">
    <property type="entry name" value="TWO-COMPONENT RESPONSE REGULATOR"/>
    <property type="match status" value="1"/>
</dbReference>
<sequence>MASPLGSSMTSAKRQSALVVDDDPVTRIITRGLLNYFGFEVSTLNDGIEVVNMYEAGKGHFDLIITDMEMPVMNGIEATKKLRSLGVGCKIIGVSSCDDETSRHHFMEAGLDHLFYKPLNVTKLQSCLENN</sequence>
<dbReference type="Gramene" id="KZN08328">
    <property type="protein sequence ID" value="KZN08328"/>
    <property type="gene ID" value="DCAR_000874"/>
</dbReference>
<dbReference type="SMART" id="SM00448">
    <property type="entry name" value="REC"/>
    <property type="match status" value="1"/>
</dbReference>